<feature type="compositionally biased region" description="Gly residues" evidence="6">
    <location>
        <begin position="257"/>
        <end position="269"/>
    </location>
</feature>
<dbReference type="Proteomes" id="UP000245884">
    <property type="component" value="Unassembled WGS sequence"/>
</dbReference>
<evidence type="ECO:0000256" key="6">
    <source>
        <dbReference type="SAM" id="MobiDB-lite"/>
    </source>
</evidence>
<protein>
    <recommendedName>
        <fullName evidence="7">RRM Nup35-type domain-containing protein</fullName>
    </recommendedName>
</protein>
<keyword evidence="9" id="KW-1185">Reference proteome</keyword>
<feature type="compositionally biased region" description="Polar residues" evidence="6">
    <location>
        <begin position="301"/>
        <end position="310"/>
    </location>
</feature>
<keyword evidence="5" id="KW-0539">Nucleus</keyword>
<feature type="compositionally biased region" description="Low complexity" evidence="6">
    <location>
        <begin position="1"/>
        <end position="107"/>
    </location>
</feature>
<dbReference type="PROSITE" id="PS51472">
    <property type="entry name" value="RRM_NUP35"/>
    <property type="match status" value="1"/>
</dbReference>
<keyword evidence="4 5" id="KW-0906">Nuclear pore complex</keyword>
<feature type="region of interest" description="Disordered" evidence="6">
    <location>
        <begin position="514"/>
        <end position="627"/>
    </location>
</feature>
<evidence type="ECO:0000256" key="2">
    <source>
        <dbReference type="ARBA" id="ARBA00022927"/>
    </source>
</evidence>
<feature type="compositionally biased region" description="Polar residues" evidence="6">
    <location>
        <begin position="196"/>
        <end position="206"/>
    </location>
</feature>
<feature type="domain" description="RRM Nup35-type" evidence="7">
    <location>
        <begin position="389"/>
        <end position="481"/>
    </location>
</feature>
<feature type="compositionally biased region" description="Low complexity" evidence="6">
    <location>
        <begin position="134"/>
        <end position="157"/>
    </location>
</feature>
<keyword evidence="2" id="KW-0653">Protein transport</keyword>
<dbReference type="Pfam" id="PF05172">
    <property type="entry name" value="RRM_Nup35"/>
    <property type="match status" value="1"/>
</dbReference>
<comment type="subcellular location">
    <subcellularLocation>
        <location evidence="1">Nucleus</location>
        <location evidence="1">Nuclear pore complex</location>
    </subcellularLocation>
</comment>
<proteinExistence type="predicted"/>
<dbReference type="OrthoDB" id="3365060at2759"/>
<reference evidence="8 9" key="1">
    <citation type="journal article" date="2018" name="Mol. Biol. Evol.">
        <title>Broad Genomic Sampling Reveals a Smut Pathogenic Ancestry of the Fungal Clade Ustilaginomycotina.</title>
        <authorList>
            <person name="Kijpornyongpan T."/>
            <person name="Mondo S.J."/>
            <person name="Barry K."/>
            <person name="Sandor L."/>
            <person name="Lee J."/>
            <person name="Lipzen A."/>
            <person name="Pangilinan J."/>
            <person name="LaButti K."/>
            <person name="Hainaut M."/>
            <person name="Henrissat B."/>
            <person name="Grigoriev I.V."/>
            <person name="Spatafora J.W."/>
            <person name="Aime M.C."/>
        </authorList>
    </citation>
    <scope>NUCLEOTIDE SEQUENCE [LARGE SCALE GENOMIC DNA]</scope>
    <source>
        <strain evidence="8 9">MCA 5214</strain>
    </source>
</reference>
<evidence type="ECO:0000256" key="5">
    <source>
        <dbReference type="PROSITE-ProRule" id="PRU00804"/>
    </source>
</evidence>
<evidence type="ECO:0000313" key="8">
    <source>
        <dbReference type="EMBL" id="PWN28369.1"/>
    </source>
</evidence>
<feature type="compositionally biased region" description="Low complexity" evidence="6">
    <location>
        <begin position="520"/>
        <end position="530"/>
    </location>
</feature>
<feature type="compositionally biased region" description="Polar residues" evidence="6">
    <location>
        <begin position="343"/>
        <end position="358"/>
    </location>
</feature>
<evidence type="ECO:0000259" key="7">
    <source>
        <dbReference type="PROSITE" id="PS51472"/>
    </source>
</evidence>
<evidence type="ECO:0000313" key="9">
    <source>
        <dbReference type="Proteomes" id="UP000245884"/>
    </source>
</evidence>
<name>A0A316USU1_9BASI</name>
<dbReference type="STRING" id="1569628.A0A316USU1"/>
<dbReference type="SUPFAM" id="SSF54928">
    <property type="entry name" value="RNA-binding domain, RBD"/>
    <property type="match status" value="1"/>
</dbReference>
<dbReference type="GO" id="GO:0005643">
    <property type="term" value="C:nuclear pore"/>
    <property type="evidence" value="ECO:0007669"/>
    <property type="project" value="UniProtKB-SubCell"/>
</dbReference>
<feature type="compositionally biased region" description="Basic and acidic residues" evidence="6">
    <location>
        <begin position="210"/>
        <end position="219"/>
    </location>
</feature>
<evidence type="ECO:0000256" key="3">
    <source>
        <dbReference type="ARBA" id="ARBA00023010"/>
    </source>
</evidence>
<dbReference type="Gene3D" id="3.30.70.330">
    <property type="match status" value="1"/>
</dbReference>
<dbReference type="InterPro" id="IPR012677">
    <property type="entry name" value="Nucleotide-bd_a/b_plait_sf"/>
</dbReference>
<feature type="region of interest" description="Disordered" evidence="6">
    <location>
        <begin position="340"/>
        <end position="371"/>
    </location>
</feature>
<feature type="compositionally biased region" description="Polar residues" evidence="6">
    <location>
        <begin position="228"/>
        <end position="253"/>
    </location>
</feature>
<dbReference type="GO" id="GO:0015031">
    <property type="term" value="P:protein transport"/>
    <property type="evidence" value="ECO:0007669"/>
    <property type="project" value="UniProtKB-KW"/>
</dbReference>
<dbReference type="EMBL" id="KZ819665">
    <property type="protein sequence ID" value="PWN28369.1"/>
    <property type="molecule type" value="Genomic_DNA"/>
</dbReference>
<dbReference type="RefSeq" id="XP_025362981.1">
    <property type="nucleotide sequence ID" value="XM_025505830.1"/>
</dbReference>
<sequence length="633" mass="65131">MLGGNSSSSSSSPFGYQQGGQQQQSQQPFNSGFGGQQQQQPPQGHSQGYNPYQQQQQTPAQHQPFQSFGQSQQGGFPGGQQQQGQPFQTPQQQQQQQQPWGAQSQGGAMNQGWSPAGVQQQQPYNGHDQQHGMMFSQGQQSFYGQQQQQPHQPPMQQVYLPGYLSKIRGQRPYSAASRKVSDNANSPPKQDDAALSSGSANAHATPNSRGSRDGNRRNSLDGAGGPSSPLQGFQSSFFSSPTDYAAQSRSTFDGSGSIFGVGGLRGGGNRKSVGPGASRDSASAAGTPGRERSASYMRASSIGSPQAQSTVDDDDAPPFEALADVDASREQFGAASFGDSVNAMATSPPNRQQNSSAGFGTPSYGGRNTPNFRRQEVAAQPSRMDNGRESAICTLLLYGFPSSLSHAVLSHFNGIGEITSHTSLAPAPDSSSSDGFVVSECLRITYAEPWHALRALRRSGEVVAGVAYVGVRLADDMLHQEMLLNGMSSSMFTNGSAASMIGSNTTSPPLAAATVTKPIGGPSAGSASSGAGTGAGARSARDSTPSFGRPVTMVDSPAAALRARTQGGPGGAGTSSPFSKVTGLFGGATAAPNGSNAGTPSRGGATQAGGSGPGTPGNQSGVMGRIGDAIFGW</sequence>
<dbReference type="GO" id="GO:0051028">
    <property type="term" value="P:mRNA transport"/>
    <property type="evidence" value="ECO:0007669"/>
    <property type="project" value="UniProtKB-UniRule"/>
</dbReference>
<feature type="compositionally biased region" description="Polar residues" evidence="6">
    <location>
        <begin position="111"/>
        <end position="124"/>
    </location>
</feature>
<organism evidence="8 9">
    <name type="scientific">Jaminaea rosea</name>
    <dbReference type="NCBI Taxonomy" id="1569628"/>
    <lineage>
        <taxon>Eukaryota</taxon>
        <taxon>Fungi</taxon>
        <taxon>Dikarya</taxon>
        <taxon>Basidiomycota</taxon>
        <taxon>Ustilaginomycotina</taxon>
        <taxon>Exobasidiomycetes</taxon>
        <taxon>Microstromatales</taxon>
        <taxon>Microstromatales incertae sedis</taxon>
        <taxon>Jaminaea</taxon>
    </lineage>
</organism>
<accession>A0A316USU1</accession>
<feature type="region of interest" description="Disordered" evidence="6">
    <location>
        <begin position="1"/>
        <end position="318"/>
    </location>
</feature>
<dbReference type="InterPro" id="IPR035979">
    <property type="entry name" value="RBD_domain_sf"/>
</dbReference>
<keyword evidence="3" id="KW-0811">Translocation</keyword>
<feature type="compositionally biased region" description="Gly residues" evidence="6">
    <location>
        <begin position="606"/>
        <end position="615"/>
    </location>
</feature>
<dbReference type="InterPro" id="IPR007846">
    <property type="entry name" value="RRM_NUP35_dom"/>
</dbReference>
<evidence type="ECO:0000256" key="4">
    <source>
        <dbReference type="ARBA" id="ARBA00023132"/>
    </source>
</evidence>
<evidence type="ECO:0000256" key="1">
    <source>
        <dbReference type="ARBA" id="ARBA00004567"/>
    </source>
</evidence>
<gene>
    <name evidence="8" type="ORF">BDZ90DRAFT_231362</name>
</gene>
<dbReference type="GeneID" id="37027653"/>
<keyword evidence="5" id="KW-0509">mRNA transport</keyword>
<keyword evidence="5" id="KW-0813">Transport</keyword>
<dbReference type="AlphaFoldDB" id="A0A316USU1"/>
<dbReference type="GO" id="GO:0003676">
    <property type="term" value="F:nucleic acid binding"/>
    <property type="evidence" value="ECO:0007669"/>
    <property type="project" value="InterPro"/>
</dbReference>